<keyword evidence="4" id="KW-1185">Reference proteome</keyword>
<keyword evidence="2" id="KW-0732">Signal</keyword>
<evidence type="ECO:0000313" key="3">
    <source>
        <dbReference type="EMBL" id="PHU40329.1"/>
    </source>
</evidence>
<dbReference type="RefSeq" id="WP_099413278.1">
    <property type="nucleotide sequence ID" value="NZ_PDYH01000022.1"/>
</dbReference>
<evidence type="ECO:0000256" key="2">
    <source>
        <dbReference type="SAM" id="SignalP"/>
    </source>
</evidence>
<accession>A0A2G3EAJ1</accession>
<gene>
    <name evidence="3" type="ORF">CSX00_07085</name>
</gene>
<feature type="chain" id="PRO_5039707143" evidence="2">
    <location>
        <begin position="19"/>
        <end position="265"/>
    </location>
</feature>
<proteinExistence type="predicted"/>
<sequence length="265" mass="30253">MVKKRIFTLMLISTVLLIGCGDNNSSGKSSSISENQEKNETSITDTSDKTVNGYQEIDYYKYYTISSSEVTAANGFLSNAEVTFTGLAYDEYFSDESGELRFLVKSEDGDYVECFFDLPMLIDGYDSLEDGTGFRAYGETDDNCKVTIKRVEIIEPEFTFQEYVEHEKGLYTNELIYDEVVNNAKELKYEEYYLKGVVSEIWTSSNAILIELVDGSIVYVKYYKKNYEPELNVGDSVKVFGTFQGLYDYNGKNIPQFNENFIDLL</sequence>
<comment type="caution">
    <text evidence="3">The sequence shown here is derived from an EMBL/GenBank/DDBJ whole genome shotgun (WGS) entry which is preliminary data.</text>
</comment>
<organism evidence="3 4">
    <name type="scientific">Pseudobutyrivibrio ruminis</name>
    <dbReference type="NCBI Taxonomy" id="46206"/>
    <lineage>
        <taxon>Bacteria</taxon>
        <taxon>Bacillati</taxon>
        <taxon>Bacillota</taxon>
        <taxon>Clostridia</taxon>
        <taxon>Lachnospirales</taxon>
        <taxon>Lachnospiraceae</taxon>
        <taxon>Pseudobutyrivibrio</taxon>
    </lineage>
</organism>
<evidence type="ECO:0000256" key="1">
    <source>
        <dbReference type="SAM" id="MobiDB-lite"/>
    </source>
</evidence>
<reference evidence="3" key="1">
    <citation type="submission" date="2017-10" db="EMBL/GenBank/DDBJ databases">
        <title>Resolving the taxonomy of Roseburia spp., Eubacterium rectale and Agathobacter spp. through phylogenomic analysis.</title>
        <authorList>
            <person name="Sheridan P.O."/>
            <person name="Walker A.W."/>
            <person name="Duncan S.H."/>
            <person name="Scott K.P."/>
            <person name="Toole P.W.O."/>
            <person name="Luis P."/>
            <person name="Flint H.J."/>
        </authorList>
    </citation>
    <scope>NUCLEOTIDE SEQUENCE [LARGE SCALE GENOMIC DNA]</scope>
    <source>
        <strain evidence="3">JK10</strain>
    </source>
</reference>
<dbReference type="EMBL" id="PDYH01000022">
    <property type="protein sequence ID" value="PHU40329.1"/>
    <property type="molecule type" value="Genomic_DNA"/>
</dbReference>
<name>A0A2G3EAJ1_9FIRM</name>
<dbReference type="PROSITE" id="PS51257">
    <property type="entry name" value="PROKAR_LIPOPROTEIN"/>
    <property type="match status" value="1"/>
</dbReference>
<dbReference type="AlphaFoldDB" id="A0A2G3EAJ1"/>
<feature type="signal peptide" evidence="2">
    <location>
        <begin position="1"/>
        <end position="18"/>
    </location>
</feature>
<feature type="region of interest" description="Disordered" evidence="1">
    <location>
        <begin position="24"/>
        <end position="47"/>
    </location>
</feature>
<dbReference type="Proteomes" id="UP000224317">
    <property type="component" value="Unassembled WGS sequence"/>
</dbReference>
<protein>
    <submittedName>
        <fullName evidence="3">Uncharacterized protein</fullName>
    </submittedName>
</protein>
<evidence type="ECO:0000313" key="4">
    <source>
        <dbReference type="Proteomes" id="UP000224317"/>
    </source>
</evidence>